<dbReference type="Proteomes" id="UP000314011">
    <property type="component" value="Unassembled WGS sequence"/>
</dbReference>
<dbReference type="OrthoDB" id="9800237at2"/>
<evidence type="ECO:0000259" key="3">
    <source>
        <dbReference type="Pfam" id="PF01515"/>
    </source>
</evidence>
<dbReference type="CDD" id="cd03449">
    <property type="entry name" value="R_hydratase"/>
    <property type="match status" value="1"/>
</dbReference>
<keyword evidence="6" id="KW-1185">Reference proteome</keyword>
<dbReference type="NCBIfam" id="NF008852">
    <property type="entry name" value="PRK11890.1"/>
    <property type="match status" value="1"/>
</dbReference>
<dbReference type="EMBL" id="VFFF01000001">
    <property type="protein sequence ID" value="TNY33448.1"/>
    <property type="molecule type" value="Genomic_DNA"/>
</dbReference>
<keyword evidence="1 5" id="KW-0808">Transferase</keyword>
<evidence type="ECO:0000256" key="2">
    <source>
        <dbReference type="ARBA" id="ARBA00023315"/>
    </source>
</evidence>
<dbReference type="RefSeq" id="WP_140194134.1">
    <property type="nucleotide sequence ID" value="NZ_CP065915.1"/>
</dbReference>
<gene>
    <name evidence="5" type="ORF">FHY64_09295</name>
</gene>
<dbReference type="PANTHER" id="PTHR43356">
    <property type="entry name" value="PHOSPHATE ACETYLTRANSFERASE"/>
    <property type="match status" value="1"/>
</dbReference>
<dbReference type="Gene3D" id="3.10.129.10">
    <property type="entry name" value="Hotdog Thioesterase"/>
    <property type="match status" value="1"/>
</dbReference>
<feature type="domain" description="Phosphate acetyl/butaryl transferase" evidence="3">
    <location>
        <begin position="237"/>
        <end position="451"/>
    </location>
</feature>
<dbReference type="InterPro" id="IPR050500">
    <property type="entry name" value="Phos_Acetyltrans/Butyryltrans"/>
</dbReference>
<dbReference type="SUPFAM" id="SSF54637">
    <property type="entry name" value="Thioesterase/thiol ester dehydrase-isomerase"/>
    <property type="match status" value="1"/>
</dbReference>
<dbReference type="Pfam" id="PF01515">
    <property type="entry name" value="PTA_PTB"/>
    <property type="match status" value="1"/>
</dbReference>
<dbReference type="AlphaFoldDB" id="A0A5C5GFC2"/>
<feature type="domain" description="MaoC-like" evidence="4">
    <location>
        <begin position="21"/>
        <end position="114"/>
    </location>
</feature>
<name>A0A5C5GFC2_9RHOB</name>
<dbReference type="PANTHER" id="PTHR43356:SF2">
    <property type="entry name" value="PHOSPHATE ACETYLTRANSFERASE"/>
    <property type="match status" value="1"/>
</dbReference>
<dbReference type="SUPFAM" id="SSF53659">
    <property type="entry name" value="Isocitrate/Isopropylmalate dehydrogenase-like"/>
    <property type="match status" value="1"/>
</dbReference>
<evidence type="ECO:0000313" key="6">
    <source>
        <dbReference type="Proteomes" id="UP000314011"/>
    </source>
</evidence>
<keyword evidence="2" id="KW-0012">Acyltransferase</keyword>
<dbReference type="NCBIfam" id="NF006045">
    <property type="entry name" value="PRK08190.1"/>
    <property type="match status" value="1"/>
</dbReference>
<dbReference type="Gene3D" id="3.40.718.10">
    <property type="entry name" value="Isopropylmalate Dehydrogenase"/>
    <property type="match status" value="1"/>
</dbReference>
<proteinExistence type="predicted"/>
<comment type="caution">
    <text evidence="5">The sequence shown here is derived from an EMBL/GenBank/DDBJ whole genome shotgun (WGS) entry which is preliminary data.</text>
</comment>
<evidence type="ECO:0000256" key="1">
    <source>
        <dbReference type="ARBA" id="ARBA00022679"/>
    </source>
</evidence>
<reference evidence="5 6" key="1">
    <citation type="submission" date="2019-06" db="EMBL/GenBank/DDBJ databases">
        <title>Genome of new Rhodobacteraceae sp. SM1903.</title>
        <authorList>
            <person name="Ren X."/>
        </authorList>
    </citation>
    <scope>NUCLEOTIDE SEQUENCE [LARGE SCALE GENOMIC DNA]</scope>
    <source>
        <strain evidence="5 6">SM1903</strain>
    </source>
</reference>
<evidence type="ECO:0000259" key="4">
    <source>
        <dbReference type="Pfam" id="PF01575"/>
    </source>
</evidence>
<dbReference type="InterPro" id="IPR002505">
    <property type="entry name" value="PTA_PTB"/>
</dbReference>
<dbReference type="GO" id="GO:0016746">
    <property type="term" value="F:acyltransferase activity"/>
    <property type="evidence" value="ECO:0007669"/>
    <property type="project" value="UniProtKB-KW"/>
</dbReference>
<dbReference type="InterPro" id="IPR002539">
    <property type="entry name" value="MaoC-like_dom"/>
</dbReference>
<protein>
    <submittedName>
        <fullName evidence="5">Bifunctional enoyl-CoA hydratase/phosphate acetyltransferase</fullName>
    </submittedName>
</protein>
<evidence type="ECO:0000313" key="5">
    <source>
        <dbReference type="EMBL" id="TNY33448.1"/>
    </source>
</evidence>
<accession>A0A5C5GFC2</accession>
<sequence length="460" mass="48075">MTVYTNTPYDRLTVGMEAEATRLCVADDLYVFAHASGNMNPLHLPKEDGDLDGKPEAIAPSAWLAALISGVLGSRLPGPGTLYKSQALRFLGRAEAGDTVTAKVRLTALGDGREATFDTWIEAEDGTRLAEGEAVVIAPEKSQDFKARDVPGLTVQSHVHFDRLIAEAEHLDPIPTAVVAPESADSLAGAVLGWKHTLITPILVGSAAKIANAAIEAGVSIEGLELIDEPDHARAAARAVALVHEGRAQAVMKGHLHTDTLLRAVIKREGGLRTGRRLSHVFVMDVPGVDHLVLVTDAAINIAPDLETKVDIVQNAIDLGRALGIEQPKVGVLSAVETVTPNIPSTLDAAVLSKMAERGQIKGGIVDGPLAMDNAVDLEAAATKGIKSLVAGRADILVAPNLEAGNMIAKQLTFVAHAEAGGIVIGASVPVILSSRADDDKARLASCAVAALYAARRPMP</sequence>
<dbReference type="InterPro" id="IPR029069">
    <property type="entry name" value="HotDog_dom_sf"/>
</dbReference>
<organism evidence="5 6">
    <name type="scientific">Pelagovum pacificum</name>
    <dbReference type="NCBI Taxonomy" id="2588711"/>
    <lineage>
        <taxon>Bacteria</taxon>
        <taxon>Pseudomonadati</taxon>
        <taxon>Pseudomonadota</taxon>
        <taxon>Alphaproteobacteria</taxon>
        <taxon>Rhodobacterales</taxon>
        <taxon>Paracoccaceae</taxon>
        <taxon>Pelagovum</taxon>
    </lineage>
</organism>
<dbReference type="Pfam" id="PF01575">
    <property type="entry name" value="MaoC_dehydratas"/>
    <property type="match status" value="1"/>
</dbReference>